<keyword evidence="1" id="KW-0812">Transmembrane</keyword>
<reference evidence="2 3" key="1">
    <citation type="journal article" date="2018" name="Mol. Biol. Evol.">
        <title>Broad Genomic Sampling Reveals a Smut Pathogenic Ancestry of the Fungal Clade Ustilaginomycotina.</title>
        <authorList>
            <person name="Kijpornyongpan T."/>
            <person name="Mondo S.J."/>
            <person name="Barry K."/>
            <person name="Sandor L."/>
            <person name="Lee J."/>
            <person name="Lipzen A."/>
            <person name="Pangilinan J."/>
            <person name="LaButti K."/>
            <person name="Hainaut M."/>
            <person name="Henrissat B."/>
            <person name="Grigoriev I.V."/>
            <person name="Spatafora J.W."/>
            <person name="Aime M.C."/>
        </authorList>
    </citation>
    <scope>NUCLEOTIDE SEQUENCE [LARGE SCALE GENOMIC DNA]</scope>
    <source>
        <strain evidence="2 3">MCA 4658</strain>
    </source>
</reference>
<accession>A0A316W8Q1</accession>
<dbReference type="RefSeq" id="XP_025372618.1">
    <property type="nucleotide sequence ID" value="XM_025510802.1"/>
</dbReference>
<keyword evidence="1" id="KW-1133">Transmembrane helix</keyword>
<evidence type="ECO:0000313" key="3">
    <source>
        <dbReference type="Proteomes" id="UP000245783"/>
    </source>
</evidence>
<proteinExistence type="predicted"/>
<dbReference type="GeneID" id="37032672"/>
<feature type="transmembrane region" description="Helical" evidence="1">
    <location>
        <begin position="34"/>
        <end position="53"/>
    </location>
</feature>
<dbReference type="AlphaFoldDB" id="A0A316W8Q1"/>
<protein>
    <submittedName>
        <fullName evidence="2">Uncharacterized protein</fullName>
    </submittedName>
</protein>
<dbReference type="OrthoDB" id="3339890at2759"/>
<gene>
    <name evidence="2" type="ORF">IE81DRAFT_191582</name>
</gene>
<dbReference type="InParanoid" id="A0A316W8Q1"/>
<evidence type="ECO:0000256" key="1">
    <source>
        <dbReference type="SAM" id="Phobius"/>
    </source>
</evidence>
<keyword evidence="3" id="KW-1185">Reference proteome</keyword>
<sequence length="162" mass="17111">MADSFRPYPAKGEEAKGSFNPISFLYESITKGPFHFAGLVPHFVMIFYAAYRLGVAYGFVPTNSAAVALGLIPLLQGLSAGAFVGCLVLRYGPLGQFLQTKDNEGTATDSELRRIRGADIGIAAAGYVVLATTIWQHLPDADTPGVAALKKTAERLGLSGSS</sequence>
<organism evidence="2 3">
    <name type="scientific">Ceraceosorus guamensis</name>
    <dbReference type="NCBI Taxonomy" id="1522189"/>
    <lineage>
        <taxon>Eukaryota</taxon>
        <taxon>Fungi</taxon>
        <taxon>Dikarya</taxon>
        <taxon>Basidiomycota</taxon>
        <taxon>Ustilaginomycotina</taxon>
        <taxon>Exobasidiomycetes</taxon>
        <taxon>Ceraceosorales</taxon>
        <taxon>Ceraceosoraceae</taxon>
        <taxon>Ceraceosorus</taxon>
    </lineage>
</organism>
<keyword evidence="1" id="KW-0472">Membrane</keyword>
<dbReference type="EMBL" id="KZ819355">
    <property type="protein sequence ID" value="PWN45458.1"/>
    <property type="molecule type" value="Genomic_DNA"/>
</dbReference>
<dbReference type="Proteomes" id="UP000245783">
    <property type="component" value="Unassembled WGS sequence"/>
</dbReference>
<feature type="transmembrane region" description="Helical" evidence="1">
    <location>
        <begin position="65"/>
        <end position="89"/>
    </location>
</feature>
<evidence type="ECO:0000313" key="2">
    <source>
        <dbReference type="EMBL" id="PWN45458.1"/>
    </source>
</evidence>
<name>A0A316W8Q1_9BASI</name>